<accession>A0A839QNB8</accession>
<proteinExistence type="predicted"/>
<comment type="caution">
    <text evidence="3">The sequence shown here is derived from an EMBL/GenBank/DDBJ whole genome shotgun (WGS) entry which is preliminary data.</text>
</comment>
<dbReference type="EMBL" id="JACHVS010000001">
    <property type="protein sequence ID" value="MBB2995496.1"/>
    <property type="molecule type" value="Genomic_DNA"/>
</dbReference>
<evidence type="ECO:0000256" key="2">
    <source>
        <dbReference type="SAM" id="Phobius"/>
    </source>
</evidence>
<feature type="region of interest" description="Disordered" evidence="1">
    <location>
        <begin position="1"/>
        <end position="33"/>
    </location>
</feature>
<evidence type="ECO:0000256" key="1">
    <source>
        <dbReference type="SAM" id="MobiDB-lite"/>
    </source>
</evidence>
<dbReference type="Proteomes" id="UP000523000">
    <property type="component" value="Unassembled WGS sequence"/>
</dbReference>
<evidence type="ECO:0008006" key="5">
    <source>
        <dbReference type="Google" id="ProtNLM"/>
    </source>
</evidence>
<keyword evidence="2" id="KW-0472">Membrane</keyword>
<dbReference type="RefSeq" id="WP_183510747.1">
    <property type="nucleotide sequence ID" value="NZ_BAABGK010000110.1"/>
</dbReference>
<keyword evidence="2" id="KW-0812">Transmembrane</keyword>
<evidence type="ECO:0000313" key="3">
    <source>
        <dbReference type="EMBL" id="MBB2995496.1"/>
    </source>
</evidence>
<keyword evidence="4" id="KW-1185">Reference proteome</keyword>
<sequence length="250" mass="25596">MSDPYAPSAKSGPPGPAQWTAPGTGYPGYGQPAAPQFPGYAQPGYGYDPGPVQAPRTSGLTTAALVIGIAAAVISVVPILGLVSYLLGPLAMVLGIVALAKGLYRRGFAVSGVAAGAFALLVCILYTLLLPTLMMIASSDTDTYGFEVTSDGNFDTLVITTNFLTPESGSHSGNFSATMEASPLVGSMTASNAPGNSGEIACVIYNDEGTVLVEDYAHGPDAQVKCLLADAWEPLLDDGPADLQATGYRR</sequence>
<evidence type="ECO:0000313" key="4">
    <source>
        <dbReference type="Proteomes" id="UP000523000"/>
    </source>
</evidence>
<gene>
    <name evidence="3" type="ORF">E9229_001687</name>
</gene>
<organism evidence="3 4">
    <name type="scientific">Paeniglutamicibacter cryotolerans</name>
    <dbReference type="NCBI Taxonomy" id="670079"/>
    <lineage>
        <taxon>Bacteria</taxon>
        <taxon>Bacillati</taxon>
        <taxon>Actinomycetota</taxon>
        <taxon>Actinomycetes</taxon>
        <taxon>Micrococcales</taxon>
        <taxon>Micrococcaceae</taxon>
        <taxon>Paeniglutamicibacter</taxon>
    </lineage>
</organism>
<name>A0A839QNB8_9MICC</name>
<protein>
    <recommendedName>
        <fullName evidence="5">DUF4190 domain-containing protein</fullName>
    </recommendedName>
</protein>
<feature type="transmembrane region" description="Helical" evidence="2">
    <location>
        <begin position="63"/>
        <end position="87"/>
    </location>
</feature>
<dbReference type="AlphaFoldDB" id="A0A839QNB8"/>
<keyword evidence="2" id="KW-1133">Transmembrane helix</keyword>
<feature type="transmembrane region" description="Helical" evidence="2">
    <location>
        <begin position="107"/>
        <end position="129"/>
    </location>
</feature>
<feature type="compositionally biased region" description="Low complexity" evidence="1">
    <location>
        <begin position="1"/>
        <end position="12"/>
    </location>
</feature>
<reference evidence="3 4" key="1">
    <citation type="submission" date="2020-08" db="EMBL/GenBank/DDBJ databases">
        <title>Sequencing the genomes of 1000 actinobacteria strains.</title>
        <authorList>
            <person name="Klenk H.-P."/>
        </authorList>
    </citation>
    <scope>NUCLEOTIDE SEQUENCE [LARGE SCALE GENOMIC DNA]</scope>
    <source>
        <strain evidence="3 4">DSM 22826</strain>
    </source>
</reference>